<dbReference type="FunCoup" id="A0A7I4EKD8">
    <property type="interactions" value="987"/>
</dbReference>
<evidence type="ECO:0000256" key="3">
    <source>
        <dbReference type="ARBA" id="ARBA00023008"/>
    </source>
</evidence>
<accession>A0A7I4EKD8</accession>
<dbReference type="InterPro" id="IPR001424">
    <property type="entry name" value="SOD_Cu_Zn_dom"/>
</dbReference>
<feature type="signal peptide" evidence="6">
    <location>
        <begin position="1"/>
        <end position="21"/>
    </location>
</feature>
<evidence type="ECO:0000256" key="4">
    <source>
        <dbReference type="ARBA" id="ARBA00049204"/>
    </source>
</evidence>
<name>A0A7I4EKD8_PHYPA</name>
<keyword evidence="2" id="KW-0049">Antioxidant</keyword>
<proteinExistence type="inferred from homology"/>
<evidence type="ECO:0000256" key="6">
    <source>
        <dbReference type="SAM" id="SignalP"/>
    </source>
</evidence>
<feature type="domain" description="Superoxide dismutase copper/zinc binding" evidence="7">
    <location>
        <begin position="67"/>
        <end position="217"/>
    </location>
</feature>
<keyword evidence="9" id="KW-1185">Reference proteome</keyword>
<dbReference type="SUPFAM" id="SSF49329">
    <property type="entry name" value="Cu,Zn superoxide dismutase-like"/>
    <property type="match status" value="1"/>
</dbReference>
<dbReference type="PROSITE" id="PS00332">
    <property type="entry name" value="SOD_CU_ZN_2"/>
    <property type="match status" value="1"/>
</dbReference>
<dbReference type="InterPro" id="IPR024134">
    <property type="entry name" value="SOD_Cu/Zn_/chaperone"/>
</dbReference>
<comment type="cofactor">
    <cofactor evidence="5">
        <name>Zn(2+)</name>
        <dbReference type="ChEBI" id="CHEBI:29105"/>
    </cofactor>
    <text evidence="5">Binds 1 zinc ion per subunit.</text>
</comment>
<dbReference type="Gramene" id="Pp3c9_25690V3.5">
    <property type="protein sequence ID" value="Pp3c9_25690V3.5"/>
    <property type="gene ID" value="Pp3c9_25690"/>
</dbReference>
<comment type="cofactor">
    <cofactor evidence="5">
        <name>Cu cation</name>
        <dbReference type="ChEBI" id="CHEBI:23378"/>
    </cofactor>
    <text evidence="5">Binds 1 copper ion per subunit.</text>
</comment>
<dbReference type="InterPro" id="IPR018152">
    <property type="entry name" value="SOD_Cu/Zn_BS"/>
</dbReference>
<dbReference type="EC" id="1.15.1.1" evidence="5"/>
<dbReference type="CDD" id="cd00305">
    <property type="entry name" value="Cu-Zn_Superoxide_Dismutase"/>
    <property type="match status" value="1"/>
</dbReference>
<dbReference type="InterPro" id="IPR036423">
    <property type="entry name" value="SOD-like_Cu/Zn_dom_sf"/>
</dbReference>
<reference evidence="8 9" key="1">
    <citation type="journal article" date="2008" name="Science">
        <title>The Physcomitrella genome reveals evolutionary insights into the conquest of land by plants.</title>
        <authorList>
            <person name="Rensing S."/>
            <person name="Lang D."/>
            <person name="Zimmer A."/>
            <person name="Terry A."/>
            <person name="Salamov A."/>
            <person name="Shapiro H."/>
            <person name="Nishiyama T."/>
            <person name="Perroud P.-F."/>
            <person name="Lindquist E."/>
            <person name="Kamisugi Y."/>
            <person name="Tanahashi T."/>
            <person name="Sakakibara K."/>
            <person name="Fujita T."/>
            <person name="Oishi K."/>
            <person name="Shin-I T."/>
            <person name="Kuroki Y."/>
            <person name="Toyoda A."/>
            <person name="Suzuki Y."/>
            <person name="Hashimoto A."/>
            <person name="Yamaguchi K."/>
            <person name="Sugano A."/>
            <person name="Kohara Y."/>
            <person name="Fujiyama A."/>
            <person name="Anterola A."/>
            <person name="Aoki S."/>
            <person name="Ashton N."/>
            <person name="Barbazuk W.B."/>
            <person name="Barker E."/>
            <person name="Bennetzen J."/>
            <person name="Bezanilla M."/>
            <person name="Blankenship R."/>
            <person name="Cho S.H."/>
            <person name="Dutcher S."/>
            <person name="Estelle M."/>
            <person name="Fawcett J.A."/>
            <person name="Gundlach H."/>
            <person name="Hanada K."/>
            <person name="Heyl A."/>
            <person name="Hicks K.A."/>
            <person name="Hugh J."/>
            <person name="Lohr M."/>
            <person name="Mayer K."/>
            <person name="Melkozernov A."/>
            <person name="Murata T."/>
            <person name="Nelson D."/>
            <person name="Pils B."/>
            <person name="Prigge M."/>
            <person name="Reiss B."/>
            <person name="Renner T."/>
            <person name="Rombauts S."/>
            <person name="Rushton P."/>
            <person name="Sanderfoot A."/>
            <person name="Schween G."/>
            <person name="Shiu S.-H."/>
            <person name="Stueber K."/>
            <person name="Theodoulou F.L."/>
            <person name="Tu H."/>
            <person name="Van de Peer Y."/>
            <person name="Verrier P.J."/>
            <person name="Waters E."/>
            <person name="Wood A."/>
            <person name="Yang L."/>
            <person name="Cove D."/>
            <person name="Cuming A."/>
            <person name="Hasebe M."/>
            <person name="Lucas S."/>
            <person name="Mishler D.B."/>
            <person name="Reski R."/>
            <person name="Grigoriev I."/>
            <person name="Quatrano R.S."/>
            <person name="Boore J.L."/>
        </authorList>
    </citation>
    <scope>NUCLEOTIDE SEQUENCE [LARGE SCALE GENOMIC DNA]</scope>
    <source>
        <strain evidence="8 9">cv. Gransden 2004</strain>
    </source>
</reference>
<comment type="function">
    <text evidence="5">Destroys radicals which are normally produced within the cells and which are toxic to biological systems.</text>
</comment>
<keyword evidence="5" id="KW-0479">Metal-binding</keyword>
<dbReference type="EnsemblPlants" id="Pp3c9_25690V3.5">
    <property type="protein sequence ID" value="Pp3c9_25690V3.5"/>
    <property type="gene ID" value="Pp3c9_25690"/>
</dbReference>
<dbReference type="Pfam" id="PF00080">
    <property type="entry name" value="Sod_Cu"/>
    <property type="match status" value="1"/>
</dbReference>
<reference evidence="8 9" key="2">
    <citation type="journal article" date="2018" name="Plant J.">
        <title>The Physcomitrella patens chromosome-scale assembly reveals moss genome structure and evolution.</title>
        <authorList>
            <person name="Lang D."/>
            <person name="Ullrich K.K."/>
            <person name="Murat F."/>
            <person name="Fuchs J."/>
            <person name="Jenkins J."/>
            <person name="Haas F.B."/>
            <person name="Piednoel M."/>
            <person name="Gundlach H."/>
            <person name="Van Bel M."/>
            <person name="Meyberg R."/>
            <person name="Vives C."/>
            <person name="Morata J."/>
            <person name="Symeonidi A."/>
            <person name="Hiss M."/>
            <person name="Muchero W."/>
            <person name="Kamisugi Y."/>
            <person name="Saleh O."/>
            <person name="Blanc G."/>
            <person name="Decker E.L."/>
            <person name="van Gessel N."/>
            <person name="Grimwood J."/>
            <person name="Hayes R.D."/>
            <person name="Graham S.W."/>
            <person name="Gunter L.E."/>
            <person name="McDaniel S.F."/>
            <person name="Hoernstein S.N.W."/>
            <person name="Larsson A."/>
            <person name="Li F.W."/>
            <person name="Perroud P.F."/>
            <person name="Phillips J."/>
            <person name="Ranjan P."/>
            <person name="Rokshar D.S."/>
            <person name="Rothfels C.J."/>
            <person name="Schneider L."/>
            <person name="Shu S."/>
            <person name="Stevenson D.W."/>
            <person name="Thummler F."/>
            <person name="Tillich M."/>
            <person name="Villarreal Aguilar J.C."/>
            <person name="Widiez T."/>
            <person name="Wong G.K."/>
            <person name="Wymore A."/>
            <person name="Zhang Y."/>
            <person name="Zimmer A.D."/>
            <person name="Quatrano R.S."/>
            <person name="Mayer K.F.X."/>
            <person name="Goodstein D."/>
            <person name="Casacuberta J.M."/>
            <person name="Vandepoele K."/>
            <person name="Reski R."/>
            <person name="Cuming A.C."/>
            <person name="Tuskan G.A."/>
            <person name="Maumus F."/>
            <person name="Salse J."/>
            <person name="Schmutz J."/>
            <person name="Rensing S.A."/>
        </authorList>
    </citation>
    <scope>NUCLEOTIDE SEQUENCE [LARGE SCALE GENOMIC DNA]</scope>
    <source>
        <strain evidence="8 9">cv. Gransden 2004</strain>
    </source>
</reference>
<organism evidence="8 9">
    <name type="scientific">Physcomitrium patens</name>
    <name type="common">Spreading-leaved earth moss</name>
    <name type="synonym">Physcomitrella patens</name>
    <dbReference type="NCBI Taxonomy" id="3218"/>
    <lineage>
        <taxon>Eukaryota</taxon>
        <taxon>Viridiplantae</taxon>
        <taxon>Streptophyta</taxon>
        <taxon>Embryophyta</taxon>
        <taxon>Bryophyta</taxon>
        <taxon>Bryophytina</taxon>
        <taxon>Bryopsida</taxon>
        <taxon>Funariidae</taxon>
        <taxon>Funariales</taxon>
        <taxon>Funariaceae</taxon>
        <taxon>Physcomitrium</taxon>
    </lineage>
</organism>
<evidence type="ECO:0000256" key="2">
    <source>
        <dbReference type="ARBA" id="ARBA00022862"/>
    </source>
</evidence>
<evidence type="ECO:0000313" key="8">
    <source>
        <dbReference type="EnsemblPlants" id="Pp3c9_25690V3.5"/>
    </source>
</evidence>
<comment type="similarity">
    <text evidence="1 5">Belongs to the Cu-Zn superoxide dismutase family.</text>
</comment>
<dbReference type="InParanoid" id="A0A7I4EKD8"/>
<comment type="catalytic activity">
    <reaction evidence="4 5">
        <text>2 superoxide + 2 H(+) = H2O2 + O2</text>
        <dbReference type="Rhea" id="RHEA:20696"/>
        <dbReference type="ChEBI" id="CHEBI:15378"/>
        <dbReference type="ChEBI" id="CHEBI:15379"/>
        <dbReference type="ChEBI" id="CHEBI:16240"/>
        <dbReference type="ChEBI" id="CHEBI:18421"/>
        <dbReference type="EC" id="1.15.1.1"/>
    </reaction>
</comment>
<reference evidence="8" key="3">
    <citation type="submission" date="2020-12" db="UniProtKB">
        <authorList>
            <consortium name="EnsemblPlants"/>
        </authorList>
    </citation>
    <scope>IDENTIFICATION</scope>
</reference>
<dbReference type="PANTHER" id="PTHR10003">
    <property type="entry name" value="SUPEROXIDE DISMUTASE CU-ZN -RELATED"/>
    <property type="match status" value="1"/>
</dbReference>
<dbReference type="GO" id="GO:0019430">
    <property type="term" value="P:removal of superoxide radicals"/>
    <property type="evidence" value="ECO:0000318"/>
    <property type="project" value="GO_Central"/>
</dbReference>
<dbReference type="GO" id="GO:0005507">
    <property type="term" value="F:copper ion binding"/>
    <property type="evidence" value="ECO:0000318"/>
    <property type="project" value="GO_Central"/>
</dbReference>
<gene>
    <name evidence="8" type="primary">LOC112287048</name>
</gene>
<keyword evidence="5" id="KW-0560">Oxidoreductase</keyword>
<keyword evidence="5" id="KW-0862">Zinc</keyword>
<dbReference type="Gene3D" id="2.60.40.200">
    <property type="entry name" value="Superoxide dismutase, copper/zinc binding domain"/>
    <property type="match status" value="1"/>
</dbReference>
<keyword evidence="3 5" id="KW-0186">Copper</keyword>
<protein>
    <recommendedName>
        <fullName evidence="5">Superoxide dismutase [Cu-Zn]</fullName>
        <ecNumber evidence="5">1.15.1.1</ecNumber>
    </recommendedName>
</protein>
<evidence type="ECO:0000256" key="1">
    <source>
        <dbReference type="ARBA" id="ARBA00010457"/>
    </source>
</evidence>
<dbReference type="PRINTS" id="PR00068">
    <property type="entry name" value="CUZNDISMTASE"/>
</dbReference>
<dbReference type="AlphaFoldDB" id="A0A7I4EKD8"/>
<feature type="chain" id="PRO_5029856369" description="Superoxide dismutase [Cu-Zn]" evidence="6">
    <location>
        <begin position="22"/>
        <end position="222"/>
    </location>
</feature>
<evidence type="ECO:0000313" key="9">
    <source>
        <dbReference type="Proteomes" id="UP000006727"/>
    </source>
</evidence>
<evidence type="ECO:0000256" key="5">
    <source>
        <dbReference type="RuleBase" id="RU000393"/>
    </source>
</evidence>
<dbReference type="Proteomes" id="UP000006727">
    <property type="component" value="Chromosome 9"/>
</dbReference>
<dbReference type="GO" id="GO:0004784">
    <property type="term" value="F:superoxide dismutase activity"/>
    <property type="evidence" value="ECO:0000318"/>
    <property type="project" value="GO_Central"/>
</dbReference>
<keyword evidence="6" id="KW-0732">Signal</keyword>
<evidence type="ECO:0000259" key="7">
    <source>
        <dbReference type="Pfam" id="PF00080"/>
    </source>
</evidence>
<dbReference type="EMBL" id="ABEU02000009">
    <property type="status" value="NOT_ANNOTATED_CDS"/>
    <property type="molecule type" value="Genomic_DNA"/>
</dbReference>
<dbReference type="PROSITE" id="PS00087">
    <property type="entry name" value="SOD_CU_ZN_1"/>
    <property type="match status" value="1"/>
</dbReference>
<sequence length="222" mass="22563">MAATAMAMSTLSTSLVAPTVAASQSAFQGASVRINHMPALGIVKSRPLTIVAATKKAVAVLKGNASVEGVVTLLQEDDGPTKVNVKITGLTPGKHGFHLHEFGDTTNGCMSTGPHFNPEGKTHGAPEDDNRHAGDLGNVIAGNDGKSSTVVDFLTFGPITGVVEVTLEDSQIPLSGPHSVVGRAFVIHEAEDDLGKGGHELSSTTGNAGGRLACGVVGLTPL</sequence>